<feature type="transmembrane region" description="Helical" evidence="1">
    <location>
        <begin position="195"/>
        <end position="215"/>
    </location>
</feature>
<dbReference type="Proteomes" id="UP000664369">
    <property type="component" value="Unassembled WGS sequence"/>
</dbReference>
<name>A0ABS3QHX7_9BACT</name>
<gene>
    <name evidence="2" type="ORF">J4E00_17405</name>
</gene>
<evidence type="ECO:0000313" key="2">
    <source>
        <dbReference type="EMBL" id="MBO2010841.1"/>
    </source>
</evidence>
<dbReference type="EMBL" id="JAGETZ010000008">
    <property type="protein sequence ID" value="MBO2010841.1"/>
    <property type="molecule type" value="Genomic_DNA"/>
</dbReference>
<keyword evidence="3" id="KW-1185">Reference proteome</keyword>
<dbReference type="RefSeq" id="WP_208176468.1">
    <property type="nucleotide sequence ID" value="NZ_JAGETZ010000008.1"/>
</dbReference>
<keyword evidence="1" id="KW-1133">Transmembrane helix</keyword>
<evidence type="ECO:0000313" key="3">
    <source>
        <dbReference type="Proteomes" id="UP000664369"/>
    </source>
</evidence>
<keyword evidence="1" id="KW-0812">Transmembrane</keyword>
<keyword evidence="1" id="KW-0472">Membrane</keyword>
<sequence length="225" mass="25141">MKNVFYLLLLLVLSNCASVQEARQKRRIAKAEKVLADYKAATPPAQQLAELVGKHPELEGQKVRIVTKTDTVRIPGATITVRIPAESSPATDNILIDSLMRSAATQLHAKDSLAYASRLRAILAARPKLRRDTLVQVLGPLTVRTWVDGKGLPHTTVTSAPQKVAYEKEVHETGPILVKKELAWWERFQLFIKDAAGIIIAMLVLVGGIWLWFFIKRQRQQQPIP</sequence>
<protein>
    <recommendedName>
        <fullName evidence="4">DUF3153 domain-containing protein</fullName>
    </recommendedName>
</protein>
<reference evidence="2 3" key="1">
    <citation type="submission" date="2021-03" db="EMBL/GenBank/DDBJ databases">
        <authorList>
            <person name="Kim M.K."/>
        </authorList>
    </citation>
    <scope>NUCLEOTIDE SEQUENCE [LARGE SCALE GENOMIC DNA]</scope>
    <source>
        <strain evidence="2 3">BT442</strain>
    </source>
</reference>
<comment type="caution">
    <text evidence="2">The sequence shown here is derived from an EMBL/GenBank/DDBJ whole genome shotgun (WGS) entry which is preliminary data.</text>
</comment>
<evidence type="ECO:0008006" key="4">
    <source>
        <dbReference type="Google" id="ProtNLM"/>
    </source>
</evidence>
<organism evidence="2 3">
    <name type="scientific">Hymenobacter negativus</name>
    <dbReference type="NCBI Taxonomy" id="2795026"/>
    <lineage>
        <taxon>Bacteria</taxon>
        <taxon>Pseudomonadati</taxon>
        <taxon>Bacteroidota</taxon>
        <taxon>Cytophagia</taxon>
        <taxon>Cytophagales</taxon>
        <taxon>Hymenobacteraceae</taxon>
        <taxon>Hymenobacter</taxon>
    </lineage>
</organism>
<proteinExistence type="predicted"/>
<evidence type="ECO:0000256" key="1">
    <source>
        <dbReference type="SAM" id="Phobius"/>
    </source>
</evidence>
<accession>A0ABS3QHX7</accession>